<proteinExistence type="predicted"/>
<evidence type="ECO:0000313" key="3">
    <source>
        <dbReference type="Proteomes" id="UP000239874"/>
    </source>
</evidence>
<organism evidence="2 3">
    <name type="scientific">Nocardia nova</name>
    <dbReference type="NCBI Taxonomy" id="37330"/>
    <lineage>
        <taxon>Bacteria</taxon>
        <taxon>Bacillati</taxon>
        <taxon>Actinomycetota</taxon>
        <taxon>Actinomycetes</taxon>
        <taxon>Mycobacteriales</taxon>
        <taxon>Nocardiaceae</taxon>
        <taxon>Nocardia</taxon>
    </lineage>
</organism>
<evidence type="ECO:0000313" key="2">
    <source>
        <dbReference type="EMBL" id="PPJ35429.1"/>
    </source>
</evidence>
<comment type="caution">
    <text evidence="2">The sequence shown here is derived from an EMBL/GenBank/DDBJ whole genome shotgun (WGS) entry which is preliminary data.</text>
</comment>
<name>A0A2S6AJL5_9NOCA</name>
<dbReference type="AlphaFoldDB" id="A0A2S6AJL5"/>
<feature type="region of interest" description="Disordered" evidence="1">
    <location>
        <begin position="135"/>
        <end position="160"/>
    </location>
</feature>
<feature type="compositionally biased region" description="Basic and acidic residues" evidence="1">
    <location>
        <begin position="136"/>
        <end position="146"/>
    </location>
</feature>
<dbReference type="Proteomes" id="UP000239874">
    <property type="component" value="Unassembled WGS sequence"/>
</dbReference>
<accession>A0A2S6AJL5</accession>
<sequence>MNANELIEVPDEFGRRQADEGGLVDRRQAGDRVFVVGSSDSRRSSGPRCVVGEGGAHQNGVALGQWGTCQGEALCALAEHALDDTELDTLVPPLLLSAGAVLVDELVPLRDLIAGLADVELPGHTTQLLALLPDTARPKSQRDRDPNAFADSSHDIRRRR</sequence>
<dbReference type="EMBL" id="PSZC01000021">
    <property type="protein sequence ID" value="PPJ35429.1"/>
    <property type="molecule type" value="Genomic_DNA"/>
</dbReference>
<evidence type="ECO:0000256" key="1">
    <source>
        <dbReference type="SAM" id="MobiDB-lite"/>
    </source>
</evidence>
<gene>
    <name evidence="2" type="ORF">C5E45_25465</name>
</gene>
<reference evidence="2 3" key="1">
    <citation type="submission" date="2018-02" db="EMBL/GenBank/DDBJ databases">
        <title>8 Nocardia nova and 1 Nocardia cyriacigeorgica strain used for evolution to TMP-SMX.</title>
        <authorList>
            <person name="Mehta H."/>
            <person name="Weng J."/>
            <person name="Shamoo Y."/>
        </authorList>
    </citation>
    <scope>NUCLEOTIDE SEQUENCE [LARGE SCALE GENOMIC DNA]</scope>
    <source>
        <strain evidence="2 3">MDA3139</strain>
    </source>
</reference>
<protein>
    <submittedName>
        <fullName evidence="2">Uncharacterized protein</fullName>
    </submittedName>
</protein>